<feature type="compositionally biased region" description="Polar residues" evidence="1">
    <location>
        <begin position="742"/>
        <end position="755"/>
    </location>
</feature>
<dbReference type="eggNOG" id="COG2304">
    <property type="taxonomic scope" value="Bacteria"/>
</dbReference>
<feature type="compositionally biased region" description="Polar residues" evidence="1">
    <location>
        <begin position="3706"/>
        <end position="3719"/>
    </location>
</feature>
<dbReference type="CDD" id="cd00198">
    <property type="entry name" value="vWFA"/>
    <property type="match status" value="1"/>
</dbReference>
<dbReference type="KEGG" id="paa:Paes_0782"/>
<dbReference type="InterPro" id="IPR002035">
    <property type="entry name" value="VWF_A"/>
</dbReference>
<dbReference type="PROSITE" id="PS50234">
    <property type="entry name" value="VWFA"/>
    <property type="match status" value="1"/>
</dbReference>
<feature type="compositionally biased region" description="Polar residues" evidence="1">
    <location>
        <begin position="3862"/>
        <end position="3875"/>
    </location>
</feature>
<feature type="compositionally biased region" description="Polar residues" evidence="1">
    <location>
        <begin position="1990"/>
        <end position="2003"/>
    </location>
</feature>
<feature type="region of interest" description="Disordered" evidence="1">
    <location>
        <begin position="402"/>
        <end position="428"/>
    </location>
</feature>
<feature type="compositionally biased region" description="Acidic residues" evidence="1">
    <location>
        <begin position="81"/>
        <end position="93"/>
    </location>
</feature>
<dbReference type="SUPFAM" id="SSF53300">
    <property type="entry name" value="vWA-like"/>
    <property type="match status" value="1"/>
</dbReference>
<feature type="region of interest" description="Disordered" evidence="1">
    <location>
        <begin position="3239"/>
        <end position="3264"/>
    </location>
</feature>
<feature type="region of interest" description="Disordered" evidence="1">
    <location>
        <begin position="2458"/>
        <end position="2484"/>
    </location>
</feature>
<dbReference type="PROSITE" id="PS00330">
    <property type="entry name" value="HEMOLYSIN_CALCIUM"/>
    <property type="match status" value="2"/>
</dbReference>
<feature type="region of interest" description="Disordered" evidence="1">
    <location>
        <begin position="1522"/>
        <end position="1548"/>
    </location>
</feature>
<feature type="region of interest" description="Disordered" evidence="1">
    <location>
        <begin position="1835"/>
        <end position="1860"/>
    </location>
</feature>
<dbReference type="STRING" id="290512.Paes_0782"/>
<evidence type="ECO:0000313" key="3">
    <source>
        <dbReference type="EMBL" id="ACF45828.1"/>
    </source>
</evidence>
<feature type="compositionally biased region" description="Polar residues" evidence="1">
    <location>
        <begin position="3550"/>
        <end position="3563"/>
    </location>
</feature>
<feature type="region of interest" description="Disordered" evidence="1">
    <location>
        <begin position="1054"/>
        <end position="1080"/>
    </location>
</feature>
<feature type="region of interest" description="Disordered" evidence="1">
    <location>
        <begin position="4175"/>
        <end position="4200"/>
    </location>
</feature>
<feature type="domain" description="VWFA" evidence="2">
    <location>
        <begin position="4511"/>
        <end position="4718"/>
    </location>
</feature>
<feature type="compositionally biased region" description="Polar residues" evidence="1">
    <location>
        <begin position="2458"/>
        <end position="2471"/>
    </location>
</feature>
<sequence length="5009" mass="512186">MNTNSTPIATVAVIKGQAWARSQDGSMRPLTEGDVLYENEVIITADGSRVDLELPDGSMYPIQGPLLAEVVADAEYSRDDASDEDADPDEEGQENTPEGVGAGDDIVVDYSAPVIERTGSLSDEPSGYIRVSKDQNLTESQFVVGDNSFEISPVLSVSIVGGYNEGIGGRAGGYDAFIDGRATYNPRIIEPTREFEGDEFVDALRIEPFFGGDERAPVINTVPEIGVPEDAEVYEEDLDEGNDDNPPKDSWIDAGRSLAVIPAGEGLDTFFENNVPPSGLTSAGQPVNYYVSPDAHTLVGYVGDLPVSGVPAEGQQVFKITINNPDSISGEQSYTFELKDQVDHPSLDGLPGDDTENELILSFNFTVEDESGDRVSSSFNVTVHDDIPIAQDDSISDKVYEDHLDNYDPDDSDADGIEGSRGNPGTDPLQTVAQGSLASLFKSGADEDESQSEDGALIYSVKHQDDLPDGYISYFIEDANNPGEFIKAVDGTGTDLSLTSKGSAISYDYDDINDLISGVTVDGRIVFTLDVTEDGAYTFTLLDQIDHPAASGDDAVIRIDIANLIEARDFDYDHISRETGFTIDIENDVPENNTATESGAVQEDALPTGNEDTPADTTVATGTVSGLVNVGADEPLSYSVQTTGLTALGLKSKEVALTYAASDTNSDGIDDTITATGPDGTVFTLKVETDGSYTFTLADQLDHEAGSGDDAELSIDLSSAVVATDKDGDSVTVDSGFTVTVENDVPENNTATESGAVQEDALPTGNEDTPADTTVATGTVSGLVNVGADEPLSYSVQTTGLTALGLKSKEVALTYAASDTNSDGIDDTITATGPDGTVFTLKVETDGSYTFTLADQLDHEAGSGDDAELSIDLSSAVVATDKDGDSVTVDSGFTVTVENDVPENNTATESGAVQEDALPTGNEDTPADTTVATGTVSGLVNVGADEPLSYSVQTTGLTALGLKSKEVALTYAASDTNSDGIDDTITATGPDGTVFTLKVETDGSYTFTLADQLDHEAGSGDDAELSIDLSSAVVATDKDGDSVTVDSGFTVTVENDVPENNTATESGAVQEDALPTGNEDTPADTTVATGTVSGLVNVGADEPLSYSVQTTGLTALGLKSKEVALTYAASDTNSDGIDDTITATGPDGTVFTLKVETDGSYTFTLADQLDHEAGSGDDAELSIDLSSAVVATDKDGDSVTVDSGFTVTVENDVPENNTATESGAVQEDALPTGNEDTPADTTVATGTVSGLVNVGADEPLSYSVQTTGLTALGLKSKEVALTYAASDTNSDGIDDTITATGPDGTVFTLKVETDGSYTFTLADQLDHEAGSGDDAELSIDLSSAVVATDKDGDSVTVDSGFTVTVENDVPENNTATESGAVQEDALPTGNEDTPADTTVATGTVSGLVNVGADEPLSYSVQTTGLTALGLKSKEVALTYAASDTNSDGIDDTITATGPDGTVFTLKVETDGSYTFTLADQLDHEAGSGDDAELSIDLSSAVVATDKDGDSVTVDSGFTVTVENDVPENNTATESGAVQEDALPTGNEDTPADTTVATGTVSGLVNVGADEPLSYSVQTTGLTALGLKSKEVALTYAASDTNSDGIDDTITATGPDGTVFTLKVETDGSYTFTLADQLDHEAGSGDDAELSIDLSSAVVATDKDGDSVTVDSGFTVTVENDVPENNTATESGAVQEDALPTGNEDTPADTTVATGTVSGLVNVGADEPLSYSVQTTGLTALGLKSKEVALTYAASDTNSDGIDDTITATGPDGTVFTLKVETDGSYTFTLADQLDHEAGSGDDAELSIDLSSAVVATDKDGDSVTVDSGFTVTVENDVPENNTATESGAVQEDALPTGNEDTPADTTVATGTVSGLVNVGADEPLSYSVQTTGLTALGLKSKEVALTYAASDTNSDGIDDTITATGPDGTVFTLKVETDGSYTFTLADQLDHEAGSGDDAELSIDLSSAVVATDKDGDSVTVDSGFTVTVENDVPENNTATESGAVQEDALPTGNEDTPADTTVATGTVSGLVNVGADEPLSYSVQTTGLTALGLKSKEVALTYAASDTNSDGIDDTITATGPDGTVFTLKVETDGSYTFTLADQLDHEAGSGDDAELSIDLSSAVVATDKDGDSVTVDSGFTVTVENDVPENNTATESGAVQEDALPTGNEDTPADTTVATGTVSGLVNVGADEPLSYSVQTTGLTALGLKSKEVALTYAASDTNSDGIDDTITATGPDGTVFTLKVETDGSYTFTLADQLDHEAGSGDDAELSIDLSSAVVATDKDGDSVTVDSGFTVTVENDVPENNTATESGAVQEDALPTGNEDTPADTTVATGTVSGLVNVGADEPLSYSVQTTGLTALGLKSKEVALTYAASDTNSDGIDDTITATGPDGTVFTLKVETDGSYTFTLADQLDHEAGSGDDAELSIDLSSAVVATDKDGDSVTVDSGFTVTVENDVPENNTATESGAVQEDALPTGNEDTPADTTVATGTVSGLVNVGADEPLSYSVQTTGLTALGLKSKEVALTYAASDTNSDGIDDTITATGPDGTVFTLKVETDGSYTFTLADQLDHEAGSGDDAELSIDLSSAVVATDKDGDSVTVDSGFTVTVENDVPENNTATESGAVQEDALPTGNEDTPADTTVATGTVSGLVNVGADEPLSYSVQTTGLTALGLKSKEVALTYAASDTNSDGIDDTITATGPDGTVFTLKVETDGSYTFTLADQLDHEAGSGDDAELSIDLSSAVVATDKDGDSVTVDSGFTVTVENDVPENNTATESGAVQEDALPTGNEDTPADTTVATGTVSGLVNVGADEPLSYSVQTTGLTALGLKSKEVALTYAASDTNSDGIDDTITATGPDGTVFTLKVETDGSYTFTLADQLDHEAGSGDDAELSIDLSSAVVATDKDGDSVTVDSGFTVTVENDVPENNTATESGAVQEDALPTGNEDTPADTTVATGTVSGLVNVGADEPLSYSVQTTGLTALGLKSKEVALTYAASDTNSDGIDDTITATGPDGTVFTLKVETDGSYTFTLADQLDHEAGSGDDAELSIDLSSAVVATDKDGDSVTVDSGFTVTVENDVPENNTATESGAVQEDALPTGNEDTPADTTVATGTVSGLVNVGADEPLSYSVQTTGLTALGLKSKEVALTYAASDTNSDGIDDTITATGPDGTVFTLKVETDGSYTFTLADQLDHEAGSGDDAELSIDLSSAVVATDKDGDSVTVDSGFTVTVENDVPENNTATESGAVQEDALPTGNEDTPADTTVATGTVSGLVNVGADEPLSYSVQTTGLTALGLKSKEVALTYAASDTNSDGIDDTITATGPDGTVFTLKVETDGSYTFTLADQLDHEAGSGDDAELSIDLSSAVVATDKDGDSVTVDSGFTVTVENDVPENNTATESGAVQEDALPTGNEDTPADTTVATGTVSGLVNVGADEPLSYSVQTTGLTALGLKSKEVALTYAASDTNSDGIDDTITATGPDGTVFTLKVETDGSYTFTLADQLDHEAGSGDDAELSIDLSSAVVATDKDGDSVTVDSGFTVTVENDVPENNTATESGAVQEDALPTGNEDTPADTTVATGTVSGLVNVGADEPLSYSVQTTGLTALGLKSKEVALTYAASDTNSDGIDDTITATGPDGTVFTLKVETDGSYTFTLADQLDHEAGSGDDAELSIDLSSAVVATDKDGDSVTVDSGFTVTVENDVPENNTATESGAVQEDALPTGNEDTPADTTVATGTVSGLVNVGADEPLSYSVQTTGLTALGLKSKEVALTYAASDTNSDGIDDTITATGPDGTVFTLKVETDGSYTFTLADQLDHEAGSGDDAELSIDLSSAVVATDKDGDSVTVDSGFTVTVENDVPENNTATESGAVQEDALPTGNEDTPADTTVATGTVSGLVNVGADEPLSYSVQTTGLTALGLKSKEVALTYAASDTNSDGIDDTITATGPDGTVFTLKVETDGSYTFTLADQLDHEAGSGDDAELSIDLSSAVVATDKDGDSVTVDSGFTVTVENDVPENNTATESGAVQEDALPTGNEDTPADTTVATGTVSGLVNVGADEPLSYSVQTTGLTALGLKSKEVALTYAASDTNSDGIDDTITATGPDGTVFTLKVETDGSYTFTLADQLDHEAGSGDDAELSIDLSSAVVATDKDGDSVTVDSGFTVTVENDVPENNTATESGAVQEDALPTGNEDTPADTTVATGTVSGLVNVGADEPLSYSVQTTGLTALGLKSKEVALTYAASDTNSDGIDDTITATGPDGTVFTLKVETDGSYTFTLADQLDHEAGSGDDAELSIDLSSAVVATDKDGDSVTVDSGFTVTVENDVPENNTATESGAVQEDALPTGNEDTPADTTVATGTVSGLVNVGADEPLSYSVQTTGLTALGLKSKEVALTYAASDTNSDGIDDTITATGPDGTVFTLKVETDGSYTFTLADQLDHTGGGLSGNGDDQIKTLDFSSVLVATDSDGDSVTVDNGFTITVQDDVPSAIPVTESATATPIDTNIMLIMDTSGSMDWPSGIPGYTRLQATVAAARQLVDKYEALGDVRVNIVEFDTDGNKWTTGWVDGATADSRLTALLTQGGGSTNFDDALLTAMDAWDDTTGLTQIPDAQNVSYFLSDGDPTARTRWSSGWPNQNGIQTQEQNYWENWLESNEITSYAFGLGTQVTEDNLDPIAYDGDPPQDPALDEGLQISFSDLDSVLSATIPQDELTGSLSLNLGADDGGYVSSVTIEGTVYTYDSANSIITHVTTEGGSITIDMDTGDYEYTVPAIFSSPFDEIIDFTLVDADGDTNSSSLTITNYPLPSPISETWTGDDNDNTQSYESLPAGENAYLDGQGGDDTLTGSSGTDILKGGYGDDLLDGGDGADVVLGYQGADTLVFDPDDTVIDGGNGGGNDTLILSDDDDIDFGESGFINPAINIEVIDLTDGDHSLTNLSAQDVLDMTDGDNELYILGDSGDSVSGTGWQADGSDGDYYVYVNTILGVSLYVQDDIGTSNINLTT</sequence>
<reference evidence="3" key="1">
    <citation type="submission" date="2008-06" db="EMBL/GenBank/DDBJ databases">
        <title>Complete sequence of chromosome of Prosthecochloris aestuarii DSM 271.</title>
        <authorList>
            <consortium name="US DOE Joint Genome Institute"/>
            <person name="Lucas S."/>
            <person name="Copeland A."/>
            <person name="Lapidus A."/>
            <person name="Glavina del Rio T."/>
            <person name="Dalin E."/>
            <person name="Tice H."/>
            <person name="Bruce D."/>
            <person name="Goodwin L."/>
            <person name="Pitluck S."/>
            <person name="Schmutz J."/>
            <person name="Larimer F."/>
            <person name="Land M."/>
            <person name="Hauser L."/>
            <person name="Kyrpides N."/>
            <person name="Anderson I."/>
            <person name="Liu Z."/>
            <person name="Li T."/>
            <person name="Zhao F."/>
            <person name="Overmann J."/>
            <person name="Bryant D.A."/>
            <person name="Richardson P."/>
        </authorList>
    </citation>
    <scope>NUCLEOTIDE SEQUENCE [LARGE SCALE GENOMIC DNA]</scope>
    <source>
        <strain evidence="3">DSM 271</strain>
    </source>
</reference>
<dbReference type="RefSeq" id="WP_012505365.1">
    <property type="nucleotide sequence ID" value="NC_011059.1"/>
</dbReference>
<feature type="compositionally biased region" description="Polar residues" evidence="1">
    <location>
        <begin position="3083"/>
        <end position="3095"/>
    </location>
</feature>
<protein>
    <submittedName>
        <fullName evidence="3">von Willebrand factor type A</fullName>
    </submittedName>
</protein>
<feature type="region of interest" description="Disordered" evidence="1">
    <location>
        <begin position="75"/>
        <end position="104"/>
    </location>
</feature>
<feature type="region of interest" description="Disordered" evidence="1">
    <location>
        <begin position="3706"/>
        <end position="3732"/>
    </location>
</feature>
<evidence type="ECO:0000256" key="1">
    <source>
        <dbReference type="SAM" id="MobiDB-lite"/>
    </source>
</evidence>
<feature type="region of interest" description="Disordered" evidence="1">
    <location>
        <begin position="4019"/>
        <end position="4044"/>
    </location>
</feature>
<feature type="compositionally biased region" description="Polar residues" evidence="1">
    <location>
        <begin position="2302"/>
        <end position="2315"/>
    </location>
</feature>
<feature type="region of interest" description="Disordered" evidence="1">
    <location>
        <begin position="1990"/>
        <end position="2016"/>
    </location>
</feature>
<name>B4S6Z1_PROA2</name>
<feature type="compositionally biased region" description="Polar residues" evidence="1">
    <location>
        <begin position="1835"/>
        <end position="1847"/>
    </location>
</feature>
<feature type="compositionally biased region" description="Polar residues" evidence="1">
    <location>
        <begin position="2927"/>
        <end position="2939"/>
    </location>
</feature>
<feature type="region of interest" description="Disordered" evidence="1">
    <location>
        <begin position="898"/>
        <end position="924"/>
    </location>
</feature>
<dbReference type="SUPFAM" id="SSF51120">
    <property type="entry name" value="beta-Roll"/>
    <property type="match status" value="1"/>
</dbReference>
<feature type="compositionally biased region" description="Polar residues" evidence="1">
    <location>
        <begin position="898"/>
        <end position="911"/>
    </location>
</feature>
<feature type="region of interest" description="Disordered" evidence="1">
    <location>
        <begin position="2614"/>
        <end position="2640"/>
    </location>
</feature>
<dbReference type="NCBIfam" id="TIGR03660">
    <property type="entry name" value="T1SS_rpt_143"/>
    <property type="match status" value="25"/>
</dbReference>
<feature type="region of interest" description="Disordered" evidence="1">
    <location>
        <begin position="3550"/>
        <end position="3576"/>
    </location>
</feature>
<feature type="compositionally biased region" description="Polar residues" evidence="1">
    <location>
        <begin position="3239"/>
        <end position="3251"/>
    </location>
</feature>
<feature type="compositionally biased region" description="Polar residues" evidence="1">
    <location>
        <begin position="2770"/>
        <end position="2783"/>
    </location>
</feature>
<feature type="region of interest" description="Disordered" evidence="1">
    <location>
        <begin position="3862"/>
        <end position="3888"/>
    </location>
</feature>
<dbReference type="HOGENOM" id="CLU_223473_0_0_10"/>
<dbReference type="InterPro" id="IPR019959">
    <property type="entry name" value="T1SS-143_rpt-cont_dom"/>
</dbReference>
<dbReference type="InterPro" id="IPR036465">
    <property type="entry name" value="vWFA_dom_sf"/>
</dbReference>
<feature type="compositionally biased region" description="Polar residues" evidence="1">
    <location>
        <begin position="2614"/>
        <end position="2627"/>
    </location>
</feature>
<accession>B4S6Z1</accession>
<dbReference type="Proteomes" id="UP000002725">
    <property type="component" value="Chromosome"/>
</dbReference>
<dbReference type="EMBL" id="CP001108">
    <property type="protein sequence ID" value="ACF45828.1"/>
    <property type="molecule type" value="Genomic_DNA"/>
</dbReference>
<dbReference type="Pfam" id="PF00353">
    <property type="entry name" value="HemolysinCabind"/>
    <property type="match status" value="1"/>
</dbReference>
<feature type="compositionally biased region" description="Polar residues" evidence="1">
    <location>
        <begin position="1054"/>
        <end position="1067"/>
    </location>
</feature>
<feature type="compositionally biased region" description="Polar residues" evidence="1">
    <location>
        <begin position="1522"/>
        <end position="1535"/>
    </location>
</feature>
<feature type="region of interest" description="Disordered" evidence="1">
    <location>
        <begin position="2302"/>
        <end position="2328"/>
    </location>
</feature>
<proteinExistence type="predicted"/>
<feature type="compositionally biased region" description="Polar residues" evidence="1">
    <location>
        <begin position="4330"/>
        <end position="4343"/>
    </location>
</feature>
<feature type="region of interest" description="Disordered" evidence="1">
    <location>
        <begin position="1366"/>
        <end position="1392"/>
    </location>
</feature>
<feature type="region of interest" description="Disordered" evidence="1">
    <location>
        <begin position="2146"/>
        <end position="2172"/>
    </location>
</feature>
<feature type="compositionally biased region" description="Polar residues" evidence="1">
    <location>
        <begin position="1679"/>
        <end position="1691"/>
    </location>
</feature>
<organism evidence="3 4">
    <name type="scientific">Prosthecochloris aestuarii (strain DSM 271 / SK 413)</name>
    <dbReference type="NCBI Taxonomy" id="290512"/>
    <lineage>
        <taxon>Bacteria</taxon>
        <taxon>Pseudomonadati</taxon>
        <taxon>Chlorobiota</taxon>
        <taxon>Chlorobiia</taxon>
        <taxon>Chlorobiales</taxon>
        <taxon>Chlorobiaceae</taxon>
        <taxon>Prosthecochloris</taxon>
    </lineage>
</organism>
<feature type="compositionally biased region" description="Polar residues" evidence="1">
    <location>
        <begin position="2146"/>
        <end position="2159"/>
    </location>
</feature>
<feature type="region of interest" description="Disordered" evidence="1">
    <location>
        <begin position="3083"/>
        <end position="3108"/>
    </location>
</feature>
<feature type="region of interest" description="Disordered" evidence="1">
    <location>
        <begin position="2770"/>
        <end position="2796"/>
    </location>
</feature>
<keyword evidence="4" id="KW-1185">Reference proteome</keyword>
<dbReference type="SMART" id="SM00327">
    <property type="entry name" value="VWA"/>
    <property type="match status" value="1"/>
</dbReference>
<feature type="compositionally biased region" description="Polar residues" evidence="1">
    <location>
        <begin position="1211"/>
        <end position="1223"/>
    </location>
</feature>
<feature type="compositionally biased region" description="Polar residues" evidence="1">
    <location>
        <begin position="4019"/>
        <end position="4031"/>
    </location>
</feature>
<feature type="compositionally biased region" description="Polar residues" evidence="1">
    <location>
        <begin position="4175"/>
        <end position="4187"/>
    </location>
</feature>
<dbReference type="InterPro" id="IPR011049">
    <property type="entry name" value="Serralysin-like_metalloprot_C"/>
</dbReference>
<feature type="region of interest" description="Disordered" evidence="1">
    <location>
        <begin position="4330"/>
        <end position="4356"/>
    </location>
</feature>
<feature type="compositionally biased region" description="Acidic residues" evidence="1">
    <location>
        <begin position="407"/>
        <end position="416"/>
    </location>
</feature>
<feature type="region of interest" description="Disordered" evidence="1">
    <location>
        <begin position="587"/>
        <end position="612"/>
    </location>
</feature>
<feature type="region of interest" description="Disordered" evidence="1">
    <location>
        <begin position="3394"/>
        <end position="3420"/>
    </location>
</feature>
<gene>
    <name evidence="3" type="ordered locus">Paes_0782</name>
</gene>
<evidence type="ECO:0000259" key="2">
    <source>
        <dbReference type="PROSITE" id="PS50234"/>
    </source>
</evidence>
<feature type="compositionally biased region" description="Polar residues" evidence="1">
    <location>
        <begin position="590"/>
        <end position="599"/>
    </location>
</feature>
<dbReference type="GO" id="GO:0005509">
    <property type="term" value="F:calcium ion binding"/>
    <property type="evidence" value="ECO:0007669"/>
    <property type="project" value="InterPro"/>
</dbReference>
<dbReference type="InterPro" id="IPR001343">
    <property type="entry name" value="Hemolysn_Ca-bd"/>
</dbReference>
<dbReference type="InterPro" id="IPR018511">
    <property type="entry name" value="Hemolysin-typ_Ca-bd_CS"/>
</dbReference>
<feature type="compositionally biased region" description="Polar residues" evidence="1">
    <location>
        <begin position="3394"/>
        <end position="3407"/>
    </location>
</feature>
<feature type="region of interest" description="Disordered" evidence="1">
    <location>
        <begin position="2927"/>
        <end position="2952"/>
    </location>
</feature>
<evidence type="ECO:0000313" key="4">
    <source>
        <dbReference type="Proteomes" id="UP000002725"/>
    </source>
</evidence>
<feature type="region of interest" description="Disordered" evidence="1">
    <location>
        <begin position="1211"/>
        <end position="1236"/>
    </location>
</feature>
<feature type="region of interest" description="Disordered" evidence="1">
    <location>
        <begin position="1679"/>
        <end position="1704"/>
    </location>
</feature>
<feature type="compositionally biased region" description="Polar residues" evidence="1">
    <location>
        <begin position="1366"/>
        <end position="1379"/>
    </location>
</feature>
<feature type="region of interest" description="Disordered" evidence="1">
    <location>
        <begin position="742"/>
        <end position="768"/>
    </location>
</feature>
<dbReference type="Pfam" id="PF13519">
    <property type="entry name" value="VWA_2"/>
    <property type="match status" value="1"/>
</dbReference>